<gene>
    <name evidence="1" type="ORF">IS491_00685</name>
</gene>
<evidence type="ECO:0000313" key="1">
    <source>
        <dbReference type="EMBL" id="MBF7807252.1"/>
    </source>
</evidence>
<evidence type="ECO:0000313" key="2">
    <source>
        <dbReference type="Proteomes" id="UP000631418"/>
    </source>
</evidence>
<sequence length="137" mass="15826">MPEGGKYEKLPRPESVKALIKFVSANSFVSDIEELDQQILKIIRVGKSNLIVYLTNIYIVSEADVNEILLENRSIDCIVTVSAWNKYTSMAKNEAKEKNIGLFKFKEFLGAIYYDGQEFIDYEPKKHDDRTLSRRKI</sequence>
<accession>A0AAE2UZW3</accession>
<dbReference type="AlphaFoldDB" id="A0AAE2UZW3"/>
<protein>
    <submittedName>
        <fullName evidence="1">Uncharacterized protein</fullName>
    </submittedName>
</protein>
<reference evidence="1" key="1">
    <citation type="submission" date="2020-11" db="EMBL/GenBank/DDBJ databases">
        <authorList>
            <person name="Thieme N."/>
            <person name="Liebl W."/>
            <person name="Zverlov V."/>
        </authorList>
    </citation>
    <scope>NUCLEOTIDE SEQUENCE</scope>
    <source>
        <strain evidence="1">NT08</strain>
    </source>
</reference>
<comment type="caution">
    <text evidence="1">The sequence shown here is derived from an EMBL/GenBank/DDBJ whole genome shotgun (WGS) entry which is preliminary data.</text>
</comment>
<name>A0AAE2UZW3_CLOBE</name>
<dbReference type="Proteomes" id="UP000631418">
    <property type="component" value="Unassembled WGS sequence"/>
</dbReference>
<organism evidence="1 2">
    <name type="scientific">Clostridium beijerinckii</name>
    <name type="common">Clostridium MP</name>
    <dbReference type="NCBI Taxonomy" id="1520"/>
    <lineage>
        <taxon>Bacteria</taxon>
        <taxon>Bacillati</taxon>
        <taxon>Bacillota</taxon>
        <taxon>Clostridia</taxon>
        <taxon>Eubacteriales</taxon>
        <taxon>Clostridiaceae</taxon>
        <taxon>Clostridium</taxon>
    </lineage>
</organism>
<proteinExistence type="predicted"/>
<dbReference type="EMBL" id="JADOEF010000001">
    <property type="protein sequence ID" value="MBF7807252.1"/>
    <property type="molecule type" value="Genomic_DNA"/>
</dbReference>
<dbReference type="RefSeq" id="WP_011968226.1">
    <property type="nucleotide sequence ID" value="NZ_CP073279.1"/>
</dbReference>